<name>B0G8D0_9FIRM</name>
<dbReference type="Pfam" id="PF03840">
    <property type="entry name" value="SecG"/>
    <property type="match status" value="1"/>
</dbReference>
<dbReference type="Proteomes" id="UP000005359">
    <property type="component" value="Unassembled WGS sequence"/>
</dbReference>
<evidence type="ECO:0000256" key="2">
    <source>
        <dbReference type="ARBA" id="ARBA00008445"/>
    </source>
</evidence>
<evidence type="ECO:0000256" key="8">
    <source>
        <dbReference type="ARBA" id="ARBA00023010"/>
    </source>
</evidence>
<keyword evidence="5 10" id="KW-0812">Transmembrane</keyword>
<dbReference type="eggNOG" id="COG1314">
    <property type="taxonomic scope" value="Bacteria"/>
</dbReference>
<dbReference type="PANTHER" id="PTHR34182">
    <property type="entry name" value="PROTEIN-EXPORT MEMBRANE PROTEIN SECG"/>
    <property type="match status" value="1"/>
</dbReference>
<keyword evidence="4 10" id="KW-1003">Cell membrane</keyword>
<accession>B0G8D0</accession>
<evidence type="ECO:0000256" key="10">
    <source>
        <dbReference type="RuleBase" id="RU365087"/>
    </source>
</evidence>
<dbReference type="GO" id="GO:0009306">
    <property type="term" value="P:protein secretion"/>
    <property type="evidence" value="ECO:0007669"/>
    <property type="project" value="UniProtKB-UniRule"/>
</dbReference>
<proteinExistence type="inferred from homology"/>
<comment type="function">
    <text evidence="10">Involved in protein export. Participates in an early event of protein translocation.</text>
</comment>
<evidence type="ECO:0000256" key="3">
    <source>
        <dbReference type="ARBA" id="ARBA00022448"/>
    </source>
</evidence>
<dbReference type="InterPro" id="IPR004692">
    <property type="entry name" value="SecG"/>
</dbReference>
<keyword evidence="8 10" id="KW-0811">Translocation</keyword>
<organism evidence="11 12">
    <name type="scientific">Dorea formicigenerans ATCC 27755</name>
    <dbReference type="NCBI Taxonomy" id="411461"/>
    <lineage>
        <taxon>Bacteria</taxon>
        <taxon>Bacillati</taxon>
        <taxon>Bacillota</taxon>
        <taxon>Clostridia</taxon>
        <taxon>Lachnospirales</taxon>
        <taxon>Lachnospiraceae</taxon>
        <taxon>Dorea</taxon>
    </lineage>
</organism>
<dbReference type="GO" id="GO:0005886">
    <property type="term" value="C:plasma membrane"/>
    <property type="evidence" value="ECO:0007669"/>
    <property type="project" value="UniProtKB-SubCell"/>
</dbReference>
<evidence type="ECO:0000313" key="12">
    <source>
        <dbReference type="Proteomes" id="UP000005359"/>
    </source>
</evidence>
<dbReference type="GO" id="GO:0015450">
    <property type="term" value="F:protein-transporting ATPase activity"/>
    <property type="evidence" value="ECO:0007669"/>
    <property type="project" value="UniProtKB-UniRule"/>
</dbReference>
<evidence type="ECO:0000256" key="9">
    <source>
        <dbReference type="ARBA" id="ARBA00023136"/>
    </source>
</evidence>
<dbReference type="PaxDb" id="411461-DORFOR_02536"/>
<reference evidence="11 12" key="1">
    <citation type="submission" date="2007-10" db="EMBL/GenBank/DDBJ databases">
        <title>Draft genome sequence of Dorea formicigenerans(ATCC 27755).</title>
        <authorList>
            <person name="Sudarsanam P."/>
            <person name="Ley R."/>
            <person name="Guruge J."/>
            <person name="Turnbaugh P.J."/>
            <person name="Mahowald M."/>
            <person name="Liep D."/>
            <person name="Gordon J."/>
        </authorList>
    </citation>
    <scope>NUCLEOTIDE SEQUENCE [LARGE SCALE GENOMIC DNA]</scope>
    <source>
        <strain evidence="11 12">ATCC 27755</strain>
    </source>
</reference>
<evidence type="ECO:0000256" key="1">
    <source>
        <dbReference type="ARBA" id="ARBA00004651"/>
    </source>
</evidence>
<comment type="subcellular location">
    <subcellularLocation>
        <location evidence="1 10">Cell membrane</location>
        <topology evidence="1 10">Multi-pass membrane protein</topology>
    </subcellularLocation>
</comment>
<dbReference type="PANTHER" id="PTHR34182:SF1">
    <property type="entry name" value="PROTEIN-EXPORT MEMBRANE PROTEIN SECG"/>
    <property type="match status" value="1"/>
</dbReference>
<comment type="caution">
    <text evidence="11">The sequence shown here is derived from an EMBL/GenBank/DDBJ whole genome shotgun (WGS) entry which is preliminary data.</text>
</comment>
<dbReference type="GO" id="GO:0065002">
    <property type="term" value="P:intracellular protein transmembrane transport"/>
    <property type="evidence" value="ECO:0007669"/>
    <property type="project" value="TreeGrafter"/>
</dbReference>
<comment type="similarity">
    <text evidence="2 10">Belongs to the SecG family.</text>
</comment>
<evidence type="ECO:0000256" key="5">
    <source>
        <dbReference type="ARBA" id="ARBA00022692"/>
    </source>
</evidence>
<evidence type="ECO:0000313" key="11">
    <source>
        <dbReference type="EMBL" id="EDR45934.1"/>
    </source>
</evidence>
<reference evidence="11 12" key="2">
    <citation type="submission" date="2007-10" db="EMBL/GenBank/DDBJ databases">
        <authorList>
            <person name="Fulton L."/>
            <person name="Clifton S."/>
            <person name="Fulton B."/>
            <person name="Xu J."/>
            <person name="Minx P."/>
            <person name="Pepin K.H."/>
            <person name="Johnson M."/>
            <person name="Thiruvilangam P."/>
            <person name="Bhonagiri V."/>
            <person name="Nash W.E."/>
            <person name="Wang C."/>
            <person name="Mardis E.R."/>
            <person name="Wilson R.K."/>
        </authorList>
    </citation>
    <scope>NUCLEOTIDE SEQUENCE [LARGE SCALE GENOMIC DNA]</scope>
    <source>
        <strain evidence="11 12">ATCC 27755</strain>
    </source>
</reference>
<feature type="transmembrane region" description="Helical" evidence="10">
    <location>
        <begin position="12"/>
        <end position="34"/>
    </location>
</feature>
<keyword evidence="3 10" id="KW-0813">Transport</keyword>
<dbReference type="GO" id="GO:0043952">
    <property type="term" value="P:protein transport by the Sec complex"/>
    <property type="evidence" value="ECO:0007669"/>
    <property type="project" value="TreeGrafter"/>
</dbReference>
<keyword evidence="6 10" id="KW-0653">Protein transport</keyword>
<keyword evidence="9 10" id="KW-0472">Membrane</keyword>
<evidence type="ECO:0000256" key="6">
    <source>
        <dbReference type="ARBA" id="ARBA00022927"/>
    </source>
</evidence>
<dbReference type="STRING" id="411461.DORFOR_02536"/>
<feature type="transmembrane region" description="Helical" evidence="10">
    <location>
        <begin position="71"/>
        <end position="88"/>
    </location>
</feature>
<evidence type="ECO:0000256" key="4">
    <source>
        <dbReference type="ARBA" id="ARBA00022475"/>
    </source>
</evidence>
<dbReference type="NCBIfam" id="TIGR00810">
    <property type="entry name" value="secG"/>
    <property type="match status" value="1"/>
</dbReference>
<dbReference type="AlphaFoldDB" id="B0G8D0"/>
<sequence length="89" mass="9566">MVYLQEVCVMDILKIVLMILFAIDCIALTAIVLMQEGKSAGLGAISGIADTYWGQNKGRSMEGALVKSTKFLAILFVVLAAVLNLKVFA</sequence>
<dbReference type="PRINTS" id="PR01651">
    <property type="entry name" value="SECGEXPORT"/>
</dbReference>
<protein>
    <recommendedName>
        <fullName evidence="10">Protein-export membrane protein SecG</fullName>
    </recommendedName>
</protein>
<dbReference type="EMBL" id="AAXA02000015">
    <property type="protein sequence ID" value="EDR45934.1"/>
    <property type="molecule type" value="Genomic_DNA"/>
</dbReference>
<gene>
    <name evidence="11" type="primary">secG</name>
    <name evidence="11" type="ORF">DORFOR_02536</name>
</gene>
<keyword evidence="7 10" id="KW-1133">Transmembrane helix</keyword>
<evidence type="ECO:0000256" key="7">
    <source>
        <dbReference type="ARBA" id="ARBA00022989"/>
    </source>
</evidence>